<protein>
    <submittedName>
        <fullName evidence="1">Uncharacterized protein</fullName>
    </submittedName>
</protein>
<dbReference type="EMBL" id="VSSQ01000109">
    <property type="protein sequence ID" value="MPL77754.1"/>
    <property type="molecule type" value="Genomic_DNA"/>
</dbReference>
<reference evidence="1" key="1">
    <citation type="submission" date="2019-08" db="EMBL/GenBank/DDBJ databases">
        <authorList>
            <person name="Kucharzyk K."/>
            <person name="Murdoch R.W."/>
            <person name="Higgins S."/>
            <person name="Loffler F."/>
        </authorList>
    </citation>
    <scope>NUCLEOTIDE SEQUENCE</scope>
</reference>
<gene>
    <name evidence="1" type="ORF">SDC9_23614</name>
</gene>
<sequence length="60" mass="6848">MDQDSIMYEKALNALGVQDSLSCDKALAICKIFEFSHEPFREYCDAHQVTFTDCSTGFFE</sequence>
<evidence type="ECO:0000313" key="1">
    <source>
        <dbReference type="EMBL" id="MPL77754.1"/>
    </source>
</evidence>
<proteinExistence type="predicted"/>
<name>A0A644UFP0_9ZZZZ</name>
<accession>A0A644UFP0</accession>
<organism evidence="1">
    <name type="scientific">bioreactor metagenome</name>
    <dbReference type="NCBI Taxonomy" id="1076179"/>
    <lineage>
        <taxon>unclassified sequences</taxon>
        <taxon>metagenomes</taxon>
        <taxon>ecological metagenomes</taxon>
    </lineage>
</organism>
<dbReference type="AlphaFoldDB" id="A0A644UFP0"/>
<comment type="caution">
    <text evidence="1">The sequence shown here is derived from an EMBL/GenBank/DDBJ whole genome shotgun (WGS) entry which is preliminary data.</text>
</comment>